<reference evidence="1" key="1">
    <citation type="submission" date="2020-01" db="EMBL/GenBank/DDBJ databases">
        <authorList>
            <person name="Rat A."/>
        </authorList>
    </citation>
    <scope>NUCLEOTIDE SEQUENCE</scope>
    <source>
        <strain evidence="1">LMG 28251</strain>
    </source>
</reference>
<dbReference type="SUPFAM" id="SSF143631">
    <property type="entry name" value="ApbE-like"/>
    <property type="match status" value="1"/>
</dbReference>
<dbReference type="Gene3D" id="3.10.520.10">
    <property type="entry name" value="ApbE-like domains"/>
    <property type="match status" value="1"/>
</dbReference>
<evidence type="ECO:0000313" key="1">
    <source>
        <dbReference type="EMBL" id="MBR0655621.1"/>
    </source>
</evidence>
<proteinExistence type="predicted"/>
<accession>A0AAF1JWW4</accession>
<reference evidence="1" key="2">
    <citation type="journal article" date="2021" name="Syst. Appl. Microbiol.">
        <title>Roseomonas hellenica sp. nov., isolated from roots of wild-growing Alkanna tinctoria.</title>
        <authorList>
            <person name="Rat A."/>
            <person name="Naranjo H.D."/>
            <person name="Lebbe L."/>
            <person name="Cnockaert M."/>
            <person name="Krigas N."/>
            <person name="Grigoriadou K."/>
            <person name="Maloupa E."/>
            <person name="Willems A."/>
        </authorList>
    </citation>
    <scope>NUCLEOTIDE SEQUENCE</scope>
    <source>
        <strain evidence="1">LMG 28251</strain>
    </source>
</reference>
<evidence type="ECO:0000313" key="2">
    <source>
        <dbReference type="Proteomes" id="UP001196068"/>
    </source>
</evidence>
<dbReference type="Proteomes" id="UP001196068">
    <property type="component" value="Unassembled WGS sequence"/>
</dbReference>
<dbReference type="NCBIfam" id="NF003322">
    <property type="entry name" value="PRK04334.1-2"/>
    <property type="match status" value="1"/>
</dbReference>
<name>A0AAF1JWW4_9PROT</name>
<organism evidence="1 2">
    <name type="scientific">Plastoroseomonas arctica</name>
    <dbReference type="NCBI Taxonomy" id="1509237"/>
    <lineage>
        <taxon>Bacteria</taxon>
        <taxon>Pseudomonadati</taxon>
        <taxon>Pseudomonadota</taxon>
        <taxon>Alphaproteobacteria</taxon>
        <taxon>Acetobacterales</taxon>
        <taxon>Acetobacteraceae</taxon>
        <taxon>Plastoroseomonas</taxon>
    </lineage>
</organism>
<keyword evidence="2" id="KW-1185">Reference proteome</keyword>
<gene>
    <name evidence="1" type="ORF">GXW79_11070</name>
</gene>
<dbReference type="EMBL" id="JAAEDH010000011">
    <property type="protein sequence ID" value="MBR0655621.1"/>
    <property type="molecule type" value="Genomic_DNA"/>
</dbReference>
<comment type="caution">
    <text evidence="1">The sequence shown here is derived from an EMBL/GenBank/DDBJ whole genome shotgun (WGS) entry which is preliminary data.</text>
</comment>
<protein>
    <submittedName>
        <fullName evidence="1">UPF0280 family protein</fullName>
    </submittedName>
</protein>
<dbReference type="InterPro" id="IPR003374">
    <property type="entry name" value="ApbE-like_sf"/>
</dbReference>
<dbReference type="AlphaFoldDB" id="A0AAF1JWW4"/>
<sequence length="296" mass="30404">MIHRVGDPVRTDHALAQRLPDGRLHLRNGPSDLIIAVDAPEAAREAAFCRAAVAFDGLIAALAVELPALRAPVGAQAFRHPVASRMAEAVRPHSAVFITPMAAVAGAIAEHVLTAIAADPAIRRAHVNNGGDIALHLAPGETLRVGLVRSLTQARPEGWVEITHAMPVRGIATSGWPGRSFSRGIADAVTVLAGRAPEADAAASIIANAVDAAHSGVRRAPAAALDPDSDLGETLVTTGVETLPAAVVEAALDAGLRVAEACCARGLIIAAVLFCQGSLRVASTVPGEIPGIPWLR</sequence>